<protein>
    <submittedName>
        <fullName evidence="3">DUF4184 family protein</fullName>
    </submittedName>
</protein>
<dbReference type="AlphaFoldDB" id="A0AB39TBI7"/>
<dbReference type="RefSeq" id="WP_369182492.1">
    <property type="nucleotide sequence ID" value="NZ_CP163445.1"/>
</dbReference>
<evidence type="ECO:0000256" key="1">
    <source>
        <dbReference type="SAM" id="MobiDB-lite"/>
    </source>
</evidence>
<sequence>MPFTLSHPAAVLPLLRAAGQRGPLVASALVAGSMAPDVPFFAESLLPGVYGLGGLTHRWWAVPTLDVAVAGALVAGWHGLVRAPLVGLLPERWAGGVEALTVRRSGGGGPRADSRAGARAGRRGADAAWFAASAAVGAATHVGWDAFTHGGRLGVRLLPVLDRTVAGVPLYEAAQYGSSALALVAMGGWAARAVRAVEPVPPAVRPASPVRRAAVAALGAATAAGVLHRIGPLRRNLVPEVCFGAGAGLAVGAVGWAVVAAAARRFGGGRPAAGSASGPGSGAVPDPGQVANSRQAERSSA</sequence>
<proteinExistence type="predicted"/>
<keyword evidence="2" id="KW-0472">Membrane</keyword>
<keyword evidence="2" id="KW-0812">Transmembrane</keyword>
<feature type="compositionally biased region" description="Gly residues" evidence="1">
    <location>
        <begin position="269"/>
        <end position="281"/>
    </location>
</feature>
<evidence type="ECO:0000313" key="3">
    <source>
        <dbReference type="EMBL" id="XDQ77802.1"/>
    </source>
</evidence>
<dbReference type="Pfam" id="PF13803">
    <property type="entry name" value="DUF4184"/>
    <property type="match status" value="1"/>
</dbReference>
<reference evidence="3" key="1">
    <citation type="submission" date="2024-07" db="EMBL/GenBank/DDBJ databases">
        <authorList>
            <person name="Yu S.T."/>
        </authorList>
    </citation>
    <scope>NUCLEOTIDE SEQUENCE</scope>
    <source>
        <strain evidence="3">Y1</strain>
    </source>
</reference>
<name>A0AB39TBI7_9ACTN</name>
<keyword evidence="2" id="KW-1133">Transmembrane helix</keyword>
<organism evidence="3">
    <name type="scientific">Streptomyces sp. Y1</name>
    <dbReference type="NCBI Taxonomy" id="3238634"/>
    <lineage>
        <taxon>Bacteria</taxon>
        <taxon>Bacillati</taxon>
        <taxon>Actinomycetota</taxon>
        <taxon>Actinomycetes</taxon>
        <taxon>Kitasatosporales</taxon>
        <taxon>Streptomycetaceae</taxon>
        <taxon>Streptomyces</taxon>
    </lineage>
</organism>
<dbReference type="EMBL" id="CP163445">
    <property type="protein sequence ID" value="XDQ77802.1"/>
    <property type="molecule type" value="Genomic_DNA"/>
</dbReference>
<dbReference type="InterPro" id="IPR025238">
    <property type="entry name" value="DUF4184"/>
</dbReference>
<evidence type="ECO:0000256" key="2">
    <source>
        <dbReference type="SAM" id="Phobius"/>
    </source>
</evidence>
<feature type="region of interest" description="Disordered" evidence="1">
    <location>
        <begin position="269"/>
        <end position="301"/>
    </location>
</feature>
<accession>A0AB39TBI7</accession>
<gene>
    <name evidence="3" type="ORF">AB2U05_04580</name>
</gene>
<feature type="transmembrane region" description="Helical" evidence="2">
    <location>
        <begin position="243"/>
        <end position="263"/>
    </location>
</feature>